<comment type="similarity">
    <text evidence="7">Belongs to the binding-protein-dependent transport system permease family.</text>
</comment>
<dbReference type="CDD" id="cd06261">
    <property type="entry name" value="TM_PBP2"/>
    <property type="match status" value="1"/>
</dbReference>
<evidence type="ECO:0000256" key="3">
    <source>
        <dbReference type="ARBA" id="ARBA00022475"/>
    </source>
</evidence>
<dbReference type="RefSeq" id="WP_153451038.1">
    <property type="nucleotide sequence ID" value="NZ_WEGJ01000004.1"/>
</dbReference>
<reference evidence="9 10" key="1">
    <citation type="submission" date="2019-10" db="EMBL/GenBank/DDBJ databases">
        <title>Streptomyces smaragdinus sp. nov. and Streptomyces fabii sp. nov., isolated from the gut of fungus growing-termite Macrotermes natalensis.</title>
        <authorList>
            <person name="Schwitalla J."/>
            <person name="Benndorf R."/>
            <person name="Martin K."/>
            <person name="De Beer W."/>
            <person name="Kaster A.-K."/>
            <person name="Vollmers J."/>
            <person name="Poulsen M."/>
            <person name="Beemelmanns C."/>
        </authorList>
    </citation>
    <scope>NUCLEOTIDE SEQUENCE [LARGE SCALE GENOMIC DNA]</scope>
    <source>
        <strain evidence="9 10">RB5</strain>
    </source>
</reference>
<dbReference type="SUPFAM" id="SSF161098">
    <property type="entry name" value="MetI-like"/>
    <property type="match status" value="1"/>
</dbReference>
<evidence type="ECO:0000256" key="4">
    <source>
        <dbReference type="ARBA" id="ARBA00022692"/>
    </source>
</evidence>
<keyword evidence="5 7" id="KW-1133">Transmembrane helix</keyword>
<dbReference type="Gene3D" id="1.10.3720.10">
    <property type="entry name" value="MetI-like"/>
    <property type="match status" value="1"/>
</dbReference>
<evidence type="ECO:0000256" key="1">
    <source>
        <dbReference type="ARBA" id="ARBA00004651"/>
    </source>
</evidence>
<dbReference type="PANTHER" id="PTHR30151">
    <property type="entry name" value="ALKANE SULFONATE ABC TRANSPORTER-RELATED, MEMBRANE SUBUNIT"/>
    <property type="match status" value="1"/>
</dbReference>
<evidence type="ECO:0000259" key="8">
    <source>
        <dbReference type="PROSITE" id="PS50928"/>
    </source>
</evidence>
<keyword evidence="3" id="KW-1003">Cell membrane</keyword>
<feature type="transmembrane region" description="Helical" evidence="7">
    <location>
        <begin position="83"/>
        <end position="105"/>
    </location>
</feature>
<protein>
    <submittedName>
        <fullName evidence="9">Bicarbonate transport system permease protein CmpB</fullName>
    </submittedName>
</protein>
<dbReference type="OrthoDB" id="5458199at2"/>
<comment type="caution">
    <text evidence="9">The sequence shown here is derived from an EMBL/GenBank/DDBJ whole genome shotgun (WGS) entry which is preliminary data.</text>
</comment>
<keyword evidence="4 7" id="KW-0812">Transmembrane</keyword>
<keyword evidence="6 7" id="KW-0472">Membrane</keyword>
<keyword evidence="10" id="KW-1185">Reference proteome</keyword>
<organism evidence="9 10">
    <name type="scientific">Streptomyces smaragdinus</name>
    <dbReference type="NCBI Taxonomy" id="2585196"/>
    <lineage>
        <taxon>Bacteria</taxon>
        <taxon>Bacillati</taxon>
        <taxon>Actinomycetota</taxon>
        <taxon>Actinomycetes</taxon>
        <taxon>Kitasatosporales</taxon>
        <taxon>Streptomycetaceae</taxon>
        <taxon>Streptomyces</taxon>
    </lineage>
</organism>
<evidence type="ECO:0000313" key="9">
    <source>
        <dbReference type="EMBL" id="MQY11762.1"/>
    </source>
</evidence>
<dbReference type="AlphaFoldDB" id="A0A7K0CFG4"/>
<evidence type="ECO:0000256" key="6">
    <source>
        <dbReference type="ARBA" id="ARBA00023136"/>
    </source>
</evidence>
<dbReference type="InterPro" id="IPR035906">
    <property type="entry name" value="MetI-like_sf"/>
</dbReference>
<dbReference type="InterPro" id="IPR000515">
    <property type="entry name" value="MetI-like"/>
</dbReference>
<evidence type="ECO:0000256" key="2">
    <source>
        <dbReference type="ARBA" id="ARBA00022448"/>
    </source>
</evidence>
<dbReference type="EMBL" id="WEGJ01000004">
    <property type="protein sequence ID" value="MQY11762.1"/>
    <property type="molecule type" value="Genomic_DNA"/>
</dbReference>
<name>A0A7K0CFG4_9ACTN</name>
<gene>
    <name evidence="9" type="primary">cmpB_1</name>
    <name evidence="9" type="ORF">SRB5_18810</name>
</gene>
<dbReference type="GO" id="GO:0005886">
    <property type="term" value="C:plasma membrane"/>
    <property type="evidence" value="ECO:0007669"/>
    <property type="project" value="UniProtKB-SubCell"/>
</dbReference>
<dbReference type="Pfam" id="PF00528">
    <property type="entry name" value="BPD_transp_1"/>
    <property type="match status" value="1"/>
</dbReference>
<evidence type="ECO:0000313" key="10">
    <source>
        <dbReference type="Proteomes" id="UP000466345"/>
    </source>
</evidence>
<feature type="transmembrane region" description="Helical" evidence="7">
    <location>
        <begin position="126"/>
        <end position="151"/>
    </location>
</feature>
<dbReference type="GO" id="GO:0055085">
    <property type="term" value="P:transmembrane transport"/>
    <property type="evidence" value="ECO:0007669"/>
    <property type="project" value="InterPro"/>
</dbReference>
<evidence type="ECO:0000256" key="5">
    <source>
        <dbReference type="ARBA" id="ARBA00022989"/>
    </source>
</evidence>
<evidence type="ECO:0000256" key="7">
    <source>
        <dbReference type="RuleBase" id="RU363032"/>
    </source>
</evidence>
<dbReference type="PROSITE" id="PS50928">
    <property type="entry name" value="ABC_TM1"/>
    <property type="match status" value="1"/>
</dbReference>
<feature type="domain" description="ABC transmembrane type-1" evidence="8">
    <location>
        <begin position="79"/>
        <end position="263"/>
    </location>
</feature>
<dbReference type="Proteomes" id="UP000466345">
    <property type="component" value="Unassembled WGS sequence"/>
</dbReference>
<keyword evidence="2 7" id="KW-0813">Transport</keyword>
<sequence>MAADATAEARLPAVTRPAGRRAAAVRHRTEPLLVVLGLAVLWEILTRTDVLPSRYIPPVTVIVPELADLLTTGTFWSSFGATVYSWALGFVIATAIGVPLGLLIGSSRLLHRATSVVIEFLRPIPSVALIPLVVLVLGAGYQATLMLVVFACVWPQLVQASYGAQAVDRVGWETAVSFRLSAWQRFRRITVPSASPYLLTGCRIASSIDLIIVVTAGIVIRTPGLGNEITLAANAGSFDSMYAYILVTGIVGYAFTTGIAAVEKRLMSWRPEFRKAH</sequence>
<dbReference type="PANTHER" id="PTHR30151:SF0">
    <property type="entry name" value="ABC TRANSPORTER PERMEASE PROTEIN MJ0413-RELATED"/>
    <property type="match status" value="1"/>
</dbReference>
<feature type="transmembrane region" description="Helical" evidence="7">
    <location>
        <begin position="241"/>
        <end position="262"/>
    </location>
</feature>
<comment type="subcellular location">
    <subcellularLocation>
        <location evidence="1 7">Cell membrane</location>
        <topology evidence="1 7">Multi-pass membrane protein</topology>
    </subcellularLocation>
</comment>
<proteinExistence type="inferred from homology"/>
<accession>A0A7K0CFG4</accession>